<comment type="caution">
    <text evidence="12">The sequence shown here is derived from an EMBL/GenBank/DDBJ whole genome shotgun (WGS) entry which is preliminary data.</text>
</comment>
<gene>
    <name evidence="12" type="ORF">FHX50_000228</name>
</gene>
<keyword evidence="6 12" id="KW-0413">Isomerase</keyword>
<keyword evidence="4" id="KW-0479">Metal-binding</keyword>
<evidence type="ECO:0000259" key="10">
    <source>
        <dbReference type="Pfam" id="PF02879"/>
    </source>
</evidence>
<evidence type="ECO:0000256" key="5">
    <source>
        <dbReference type="ARBA" id="ARBA00022842"/>
    </source>
</evidence>
<proteinExistence type="inferred from homology"/>
<evidence type="ECO:0000256" key="7">
    <source>
        <dbReference type="SAM" id="MobiDB-lite"/>
    </source>
</evidence>
<dbReference type="EMBL" id="JACHWP010000001">
    <property type="protein sequence ID" value="MBB3021980.1"/>
    <property type="molecule type" value="Genomic_DNA"/>
</dbReference>
<evidence type="ECO:0000256" key="6">
    <source>
        <dbReference type="ARBA" id="ARBA00023235"/>
    </source>
</evidence>
<dbReference type="CDD" id="cd03089">
    <property type="entry name" value="PMM_PGM"/>
    <property type="match status" value="1"/>
</dbReference>
<dbReference type="InterPro" id="IPR005845">
    <property type="entry name" value="A-D-PHexomutase_a/b/a-II"/>
</dbReference>
<keyword evidence="3" id="KW-0597">Phosphoprotein</keyword>
<dbReference type="Pfam" id="PF02880">
    <property type="entry name" value="PGM_PMM_III"/>
    <property type="match status" value="1"/>
</dbReference>
<evidence type="ECO:0000313" key="13">
    <source>
        <dbReference type="Proteomes" id="UP000568050"/>
    </source>
</evidence>
<dbReference type="InterPro" id="IPR036900">
    <property type="entry name" value="A-D-PHexomutase_C_sf"/>
</dbReference>
<dbReference type="GO" id="GO:0005975">
    <property type="term" value="P:carbohydrate metabolic process"/>
    <property type="evidence" value="ECO:0007669"/>
    <property type="project" value="InterPro"/>
</dbReference>
<evidence type="ECO:0000256" key="3">
    <source>
        <dbReference type="ARBA" id="ARBA00022553"/>
    </source>
</evidence>
<dbReference type="AlphaFoldDB" id="A0A839QT96"/>
<dbReference type="Proteomes" id="UP000568050">
    <property type="component" value="Unassembled WGS sequence"/>
</dbReference>
<keyword evidence="13" id="KW-1185">Reference proteome</keyword>
<dbReference type="SUPFAM" id="SSF53738">
    <property type="entry name" value="Phosphoglucomutase, first 3 domains"/>
    <property type="match status" value="3"/>
</dbReference>
<feature type="domain" description="Alpha-D-phosphohexomutase alpha/beta/alpha" evidence="11">
    <location>
        <begin position="284"/>
        <end position="383"/>
    </location>
</feature>
<dbReference type="Pfam" id="PF00408">
    <property type="entry name" value="PGM_PMM_IV"/>
    <property type="match status" value="1"/>
</dbReference>
<dbReference type="GO" id="GO:0046872">
    <property type="term" value="F:metal ion binding"/>
    <property type="evidence" value="ECO:0007669"/>
    <property type="project" value="UniProtKB-KW"/>
</dbReference>
<feature type="domain" description="Alpha-D-phosphohexomutase alpha/beta/alpha" evidence="9">
    <location>
        <begin position="18"/>
        <end position="142"/>
    </location>
</feature>
<dbReference type="Gene3D" id="3.30.310.50">
    <property type="entry name" value="Alpha-D-phosphohexomutase, C-terminal domain"/>
    <property type="match status" value="1"/>
</dbReference>
<dbReference type="InterPro" id="IPR005841">
    <property type="entry name" value="Alpha-D-phosphohexomutase_SF"/>
</dbReference>
<name>A0A839QT96_9MICO</name>
<evidence type="ECO:0000259" key="11">
    <source>
        <dbReference type="Pfam" id="PF02880"/>
    </source>
</evidence>
<feature type="region of interest" description="Disordered" evidence="7">
    <location>
        <begin position="480"/>
        <end position="504"/>
    </location>
</feature>
<dbReference type="EC" id="5.4.2.8" evidence="12"/>
<dbReference type="Gene3D" id="3.40.120.10">
    <property type="entry name" value="Alpha-D-Glucose-1,6-Bisphosphate, subunit A, domain 3"/>
    <property type="match status" value="3"/>
</dbReference>
<comment type="similarity">
    <text evidence="2">Belongs to the phosphohexose mutase family.</text>
</comment>
<sequence>MTTVSTPIDRSGTDLSRIVKAYDVRGRAHEDFTADGSRALGAAFADLLDGADIIVSHDMRESSPELAGAFADGARTRGSTVLWASLSSTDQLYCASGLRDVAGAQFTASHNPGPDNGIKMCFAGAVPVGRDTGLTEIRDTAQAYLDAGTIPAARRRGEQREIDTLGDYIDTVLSLVPLDGERELTVVVDAGNAMAGLTVPALAQRVPSLRVVPLFFELDGTFPNHEANPLDYSTLSDLRAAVKREGADLGLAFDGDADRCIVVDESGEVVSPSAITAMIATGEIRRVRAEGETSPAVVANIVSSRHVRDAIEAEGGRWVVSRVGHSIIKALMAKENAVFGGEHSAHYYFRDFFFADSGMLAALHTLRALQKSSGTLSDLMAEHDPFAASGEINSRVADADGAAQRVRSAIEGVPGVTIDDLDGMTVTHWDEAMPEDQRWWFSLRPSNTEPLLRLNVEAATGNTMARVRDEILGIIRADAPAGRRRSDSAGPVGRPDGAAHPAARSRIPSLPAWAADVVRCPACRSDLVQHGAHITCSACSLAYRDVEGLPMLIQQR</sequence>
<feature type="domain" description="Alpha-D-phosphohexomutase alpha/beta/alpha" evidence="10">
    <location>
        <begin position="167"/>
        <end position="267"/>
    </location>
</feature>
<dbReference type="RefSeq" id="WP_239375172.1">
    <property type="nucleotide sequence ID" value="NZ_CBCSFZ010000003.1"/>
</dbReference>
<keyword evidence="5" id="KW-0460">Magnesium</keyword>
<reference evidence="12 13" key="1">
    <citation type="submission" date="2020-08" db="EMBL/GenBank/DDBJ databases">
        <title>Sequencing the genomes of 1000 actinobacteria strains.</title>
        <authorList>
            <person name="Klenk H.-P."/>
        </authorList>
    </citation>
    <scope>NUCLEOTIDE SEQUENCE [LARGE SCALE GENOMIC DNA]</scope>
    <source>
        <strain evidence="12 13">DSM 23040</strain>
    </source>
</reference>
<dbReference type="InterPro" id="IPR005846">
    <property type="entry name" value="A-D-PHexomutase_a/b/a-III"/>
</dbReference>
<dbReference type="PANTHER" id="PTHR43771:SF1">
    <property type="entry name" value="PHOSPHOMANNOMUTASE"/>
    <property type="match status" value="1"/>
</dbReference>
<dbReference type="Pfam" id="PF02878">
    <property type="entry name" value="PGM_PMM_I"/>
    <property type="match status" value="1"/>
</dbReference>
<dbReference type="InterPro" id="IPR016055">
    <property type="entry name" value="A-D-PHexomutase_a/b/a-I/II/III"/>
</dbReference>
<dbReference type="InterPro" id="IPR005844">
    <property type="entry name" value="A-D-PHexomutase_a/b/a-I"/>
</dbReference>
<evidence type="ECO:0000256" key="1">
    <source>
        <dbReference type="ARBA" id="ARBA00001946"/>
    </source>
</evidence>
<dbReference type="Pfam" id="PF02879">
    <property type="entry name" value="PGM_PMM_II"/>
    <property type="match status" value="1"/>
</dbReference>
<dbReference type="InterPro" id="IPR005843">
    <property type="entry name" value="A-D-PHexomutase_C"/>
</dbReference>
<dbReference type="PRINTS" id="PR00509">
    <property type="entry name" value="PGMPMM"/>
</dbReference>
<evidence type="ECO:0000259" key="9">
    <source>
        <dbReference type="Pfam" id="PF02878"/>
    </source>
</evidence>
<protein>
    <submittedName>
        <fullName evidence="12">Phosphomannomutase</fullName>
        <ecNumber evidence="12">5.4.2.8</ecNumber>
    </submittedName>
</protein>
<dbReference type="GO" id="GO:0004615">
    <property type="term" value="F:phosphomannomutase activity"/>
    <property type="evidence" value="ECO:0007669"/>
    <property type="project" value="UniProtKB-EC"/>
</dbReference>
<evidence type="ECO:0000313" key="12">
    <source>
        <dbReference type="EMBL" id="MBB3021980.1"/>
    </source>
</evidence>
<evidence type="ECO:0000256" key="4">
    <source>
        <dbReference type="ARBA" id="ARBA00022723"/>
    </source>
</evidence>
<comment type="cofactor">
    <cofactor evidence="1">
        <name>Mg(2+)</name>
        <dbReference type="ChEBI" id="CHEBI:18420"/>
    </cofactor>
</comment>
<evidence type="ECO:0000256" key="2">
    <source>
        <dbReference type="ARBA" id="ARBA00010231"/>
    </source>
</evidence>
<dbReference type="SUPFAM" id="SSF55957">
    <property type="entry name" value="Phosphoglucomutase, C-terminal domain"/>
    <property type="match status" value="1"/>
</dbReference>
<dbReference type="PANTHER" id="PTHR43771">
    <property type="entry name" value="PHOSPHOMANNOMUTASE"/>
    <property type="match status" value="1"/>
</dbReference>
<accession>A0A839QT96</accession>
<organism evidence="12 13">
    <name type="scientific">Helcobacillus massiliensis</name>
    <dbReference type="NCBI Taxonomy" id="521392"/>
    <lineage>
        <taxon>Bacteria</taxon>
        <taxon>Bacillati</taxon>
        <taxon>Actinomycetota</taxon>
        <taxon>Actinomycetes</taxon>
        <taxon>Micrococcales</taxon>
        <taxon>Dermabacteraceae</taxon>
        <taxon>Helcobacillus</taxon>
    </lineage>
</organism>
<feature type="domain" description="Alpha-D-phosphohexomutase C-terminal" evidence="8">
    <location>
        <begin position="391"/>
        <end position="472"/>
    </location>
</feature>
<evidence type="ECO:0000259" key="8">
    <source>
        <dbReference type="Pfam" id="PF00408"/>
    </source>
</evidence>